<sequence length="594" mass="67491">MELADSTWQLEQHELERCLIRYVADVRRFGSYLMQMHVNDLWNSEGAVHVYGRSKNHYVFLFEHIGDMHRITKNGPYALQGALLIVDYWKSDLVLHRLIFDKMMIWVQLHGLPLECFTKEAGFSLGRAVGEVVKVDTDSLMPRNIRFLRIRVWVFLDNPLSSGFFLKFRDGQQHWISCRYERVCKVCRNCGRIGHTITICPLSFEEAQRYIDVHLQEMGRRLHSTVLIQEPHPMYLASIRANAHRSDHRTTRIFQNAFSSHMEIPKEVEPSTNIHNVNLNDEFADMWEQDWDDGLRQGTPEGSEPQLPARTSDGVLQPIPSLELRSAGSDVLSGLGQVPVDSIGELEVMWNQWEGQLSSMGIRPGQLVIEEVGELTASLPQPQPIYQGDSSINGLDRTTIADSTDEVLRALQINGPSPRLNIPMGEAPILTRAFMISSPRQLSQMGLATLEVGQPSSLMDIGPQGPTHLTEPSPLSLPLSIEGGPPLRKRLREVDSGHELLYDTESMVAMDEICGPGGGREAELALHREGVVFDSKCYPHRLGYFLRKQYSRLKRARHTLPSSLYGHASPWSVRDTSTRFSSLCRHRKIRYRSR</sequence>
<comment type="caution">
    <text evidence="1">The sequence shown here is derived from an EMBL/GenBank/DDBJ whole genome shotgun (WGS) entry which is preliminary data.</text>
</comment>
<protein>
    <submittedName>
        <fullName evidence="1">Uncharacterized protein</fullName>
    </submittedName>
</protein>
<accession>A0ACC0HAB0</accession>
<reference evidence="1 2" key="1">
    <citation type="journal article" date="2022" name="Plant J.">
        <title>Chromosome-level genome of Camellia lanceoleosa provides a valuable resource for understanding genome evolution and self-incompatibility.</title>
        <authorList>
            <person name="Gong W."/>
            <person name="Xiao S."/>
            <person name="Wang L."/>
            <person name="Liao Z."/>
            <person name="Chang Y."/>
            <person name="Mo W."/>
            <person name="Hu G."/>
            <person name="Li W."/>
            <person name="Zhao G."/>
            <person name="Zhu H."/>
            <person name="Hu X."/>
            <person name="Ji K."/>
            <person name="Xiang X."/>
            <person name="Song Q."/>
            <person name="Yuan D."/>
            <person name="Jin S."/>
            <person name="Zhang L."/>
        </authorList>
    </citation>
    <scope>NUCLEOTIDE SEQUENCE [LARGE SCALE GENOMIC DNA]</scope>
    <source>
        <strain evidence="1">SQ_2022a</strain>
    </source>
</reference>
<dbReference type="Proteomes" id="UP001060215">
    <property type="component" value="Chromosome 5"/>
</dbReference>
<name>A0ACC0HAB0_9ERIC</name>
<keyword evidence="2" id="KW-1185">Reference proteome</keyword>
<dbReference type="EMBL" id="CM045762">
    <property type="protein sequence ID" value="KAI8009818.1"/>
    <property type="molecule type" value="Genomic_DNA"/>
</dbReference>
<evidence type="ECO:0000313" key="2">
    <source>
        <dbReference type="Proteomes" id="UP001060215"/>
    </source>
</evidence>
<organism evidence="1 2">
    <name type="scientific">Camellia lanceoleosa</name>
    <dbReference type="NCBI Taxonomy" id="1840588"/>
    <lineage>
        <taxon>Eukaryota</taxon>
        <taxon>Viridiplantae</taxon>
        <taxon>Streptophyta</taxon>
        <taxon>Embryophyta</taxon>
        <taxon>Tracheophyta</taxon>
        <taxon>Spermatophyta</taxon>
        <taxon>Magnoliopsida</taxon>
        <taxon>eudicotyledons</taxon>
        <taxon>Gunneridae</taxon>
        <taxon>Pentapetalae</taxon>
        <taxon>asterids</taxon>
        <taxon>Ericales</taxon>
        <taxon>Theaceae</taxon>
        <taxon>Camellia</taxon>
    </lineage>
</organism>
<gene>
    <name evidence="1" type="ORF">LOK49_LG06G02034</name>
</gene>
<evidence type="ECO:0000313" key="1">
    <source>
        <dbReference type="EMBL" id="KAI8009818.1"/>
    </source>
</evidence>
<proteinExistence type="predicted"/>